<dbReference type="EMBL" id="JBHTCJ010000011">
    <property type="protein sequence ID" value="MFC7343653.1"/>
    <property type="molecule type" value="Genomic_DNA"/>
</dbReference>
<organism evidence="1 2">
    <name type="scientific">Saccharopolyspora griseoalba</name>
    <dbReference type="NCBI Taxonomy" id="1431848"/>
    <lineage>
        <taxon>Bacteria</taxon>
        <taxon>Bacillati</taxon>
        <taxon>Actinomycetota</taxon>
        <taxon>Actinomycetes</taxon>
        <taxon>Pseudonocardiales</taxon>
        <taxon>Pseudonocardiaceae</taxon>
        <taxon>Saccharopolyspora</taxon>
    </lineage>
</organism>
<proteinExistence type="predicted"/>
<gene>
    <name evidence="1" type="ORF">ACFQRI_19795</name>
</gene>
<keyword evidence="2" id="KW-1185">Reference proteome</keyword>
<sequence length="89" mass="10426">MSRQTPPELVRHVAATTGLPEPIAERVVTDVMAYFAETVEDYVRRRHQELKRRERRNDDIWPTIAGELRERPVAAAELSERQLRRIVYG</sequence>
<name>A0ABW2LMM4_9PSEU</name>
<reference evidence="2" key="1">
    <citation type="journal article" date="2019" name="Int. J. Syst. Evol. Microbiol.">
        <title>The Global Catalogue of Microorganisms (GCM) 10K type strain sequencing project: providing services to taxonomists for standard genome sequencing and annotation.</title>
        <authorList>
            <consortium name="The Broad Institute Genomics Platform"/>
            <consortium name="The Broad Institute Genome Sequencing Center for Infectious Disease"/>
            <person name="Wu L."/>
            <person name="Ma J."/>
        </authorList>
    </citation>
    <scope>NUCLEOTIDE SEQUENCE [LARGE SCALE GENOMIC DNA]</scope>
    <source>
        <strain evidence="2">WLHS5</strain>
    </source>
</reference>
<evidence type="ECO:0000313" key="2">
    <source>
        <dbReference type="Proteomes" id="UP001596504"/>
    </source>
</evidence>
<dbReference type="RefSeq" id="WP_380670776.1">
    <property type="nucleotide sequence ID" value="NZ_JBHTCJ010000011.1"/>
</dbReference>
<protein>
    <submittedName>
        <fullName evidence="1">Uncharacterized protein</fullName>
    </submittedName>
</protein>
<dbReference type="Proteomes" id="UP001596504">
    <property type="component" value="Unassembled WGS sequence"/>
</dbReference>
<comment type="caution">
    <text evidence="1">The sequence shown here is derived from an EMBL/GenBank/DDBJ whole genome shotgun (WGS) entry which is preliminary data.</text>
</comment>
<accession>A0ABW2LMM4</accession>
<evidence type="ECO:0000313" key="1">
    <source>
        <dbReference type="EMBL" id="MFC7343653.1"/>
    </source>
</evidence>